<dbReference type="EMBL" id="UPSH01000001">
    <property type="protein sequence ID" value="VBB18124.1"/>
    <property type="molecule type" value="Genomic_DNA"/>
</dbReference>
<reference evidence="1 2" key="1">
    <citation type="submission" date="2018-10" db="EMBL/GenBank/DDBJ databases">
        <authorList>
            <consortium name="IHU Genomes"/>
        </authorList>
    </citation>
    <scope>NUCLEOTIDE SEQUENCE [LARGE SCALE GENOMIC DNA]</scope>
    <source>
        <strain evidence="1 2">A1</strain>
    </source>
</reference>
<proteinExistence type="predicted"/>
<protein>
    <submittedName>
        <fullName evidence="1">Uncharacterized protein</fullName>
    </submittedName>
</protein>
<accession>A0A5K0U9E9</accession>
<evidence type="ECO:0000313" key="1">
    <source>
        <dbReference type="EMBL" id="VBB18124.1"/>
    </source>
</evidence>
<comment type="caution">
    <text evidence="1">The sequence shown here is derived from an EMBL/GenBank/DDBJ whole genome shotgun (WGS) entry which is preliminary data.</text>
</comment>
<name>A0A5K0U9E9_9VIRU</name>
<sequence>MTTTYNRAIRCIGPDVVITAIEQFALFYKMPVVSIGSGLAQIEFDAQKSVKEKGFDVELICVDPDPKSFAKNDEPTVYIEPAFPHVKDLIDSKPDIVGSCVLFLNWCCPNESEYDFEAIQLLKPVGVMTICERFNGGAGAAGGAKFHKWLERVWGWDVPQEETEVKAIEQEGNQNKETDDNSCQEPDVCAHLERDFVPYREVRSIELMEIDDIENEFNPTLIWIHRTDCEEPDNVILRRIPSCVRPLISTSGGCSIM</sequence>
<keyword evidence="2" id="KW-1185">Reference proteome</keyword>
<dbReference type="Proteomes" id="UP000594342">
    <property type="component" value="Unassembled WGS sequence"/>
</dbReference>
<evidence type="ECO:0000313" key="2">
    <source>
        <dbReference type="Proteomes" id="UP000594342"/>
    </source>
</evidence>
<gene>
    <name evidence="1" type="ORF">YASMINEVIRUS_587</name>
</gene>
<organism evidence="1 2">
    <name type="scientific">Yasminevirus sp. GU-2018</name>
    <dbReference type="NCBI Taxonomy" id="2420051"/>
    <lineage>
        <taxon>Viruses</taxon>
        <taxon>Varidnaviria</taxon>
        <taxon>Bamfordvirae</taxon>
        <taxon>Nucleocytoviricota</taxon>
        <taxon>Megaviricetes</taxon>
        <taxon>Imitervirales</taxon>
        <taxon>Mimiviridae</taxon>
        <taxon>Klosneuvirinae</taxon>
        <taxon>Yasminevirus</taxon>
        <taxon>Yasminevirus saudimassiliense</taxon>
    </lineage>
</organism>